<protein>
    <recommendedName>
        <fullName evidence="8">Kinesin-like protein</fullName>
    </recommendedName>
</protein>
<dbReference type="CDD" id="cd01374">
    <property type="entry name" value="KISc_CENP_E"/>
    <property type="match status" value="1"/>
</dbReference>
<evidence type="ECO:0000256" key="3">
    <source>
        <dbReference type="ARBA" id="ARBA00022840"/>
    </source>
</evidence>
<evidence type="ECO:0000256" key="1">
    <source>
        <dbReference type="ARBA" id="ARBA00004245"/>
    </source>
</evidence>
<dbReference type="Proteomes" id="UP001159427">
    <property type="component" value="Unassembled WGS sequence"/>
</dbReference>
<evidence type="ECO:0000313" key="13">
    <source>
        <dbReference type="Proteomes" id="UP001159427"/>
    </source>
</evidence>
<dbReference type="Gene3D" id="3.40.850.10">
    <property type="entry name" value="Kinesin motor domain"/>
    <property type="match status" value="1"/>
</dbReference>
<feature type="non-terminal residue" evidence="12">
    <location>
        <position position="522"/>
    </location>
</feature>
<sequence length="522" mass="59184">MASPTTDNIRVAIRVRPLIKRENDYQSQTHWKVDRNIITQISNGKALSNSPYVFDRIFDISNSTQDVYDEFGRPIVLSAMDGFNGTLFAYGQTSSGKTYTMMGDQQNEGVIPKAVGEIYDYIEKHPSREFLIRVSYMEIYNEDIKDLLNPGKTNLKIHENPQVFMLITQTCVHYSTFQRQVYVGDLTEEVVSCPEDVFKHMFRGEKNRHFGETNMNDRSSRSHTIFRVIIESREMKDESKDPDTIDGAVRVAQLNLVDLAGSERASQTGAFGQRLKEGGHINKSLLALGSVIAKLSEGESFIPFRDSKLTRILQSSLGGNAKTSMICTITPAAVEETISTLKFASRAKTIKNCPEVNEVLDDGTLLKRYRKEICELKKQLTEATISQMQELQIEKEKMVEMLEQQRIQQSEQEEKIKRLRNMICSAGKENEPKANRARLAKRRETWCPGAALSKAPLASAASLAVQSRLQRIGSSPSSDGSEFDEMPRETFFSRLDEEEQRKSNEFGQRRVGFVSPKMKRLV</sequence>
<dbReference type="PROSITE" id="PS50067">
    <property type="entry name" value="KINESIN_MOTOR_2"/>
    <property type="match status" value="1"/>
</dbReference>
<dbReference type="InterPro" id="IPR027640">
    <property type="entry name" value="Kinesin-like_fam"/>
</dbReference>
<evidence type="ECO:0000256" key="10">
    <source>
        <dbReference type="SAM" id="MobiDB-lite"/>
    </source>
</evidence>
<keyword evidence="6" id="KW-0963">Cytoplasm</keyword>
<comment type="similarity">
    <text evidence="7 8">Belongs to the TRAFAC class myosin-kinesin ATPase superfamily. Kinesin family.</text>
</comment>
<feature type="domain" description="Kinesin motor" evidence="11">
    <location>
        <begin position="8"/>
        <end position="350"/>
    </location>
</feature>
<feature type="region of interest" description="Disordered" evidence="10">
    <location>
        <begin position="471"/>
        <end position="522"/>
    </location>
</feature>
<evidence type="ECO:0000256" key="2">
    <source>
        <dbReference type="ARBA" id="ARBA00022741"/>
    </source>
</evidence>
<dbReference type="PANTHER" id="PTHR47968">
    <property type="entry name" value="CENTROMERE PROTEIN E"/>
    <property type="match status" value="1"/>
</dbReference>
<evidence type="ECO:0000256" key="8">
    <source>
        <dbReference type="RuleBase" id="RU000394"/>
    </source>
</evidence>
<keyword evidence="13" id="KW-1185">Reference proteome</keyword>
<dbReference type="PROSITE" id="PS00411">
    <property type="entry name" value="KINESIN_MOTOR_1"/>
    <property type="match status" value="1"/>
</dbReference>
<organism evidence="12 13">
    <name type="scientific">Porites evermanni</name>
    <dbReference type="NCBI Taxonomy" id="104178"/>
    <lineage>
        <taxon>Eukaryota</taxon>
        <taxon>Metazoa</taxon>
        <taxon>Cnidaria</taxon>
        <taxon>Anthozoa</taxon>
        <taxon>Hexacorallia</taxon>
        <taxon>Scleractinia</taxon>
        <taxon>Fungiina</taxon>
        <taxon>Poritidae</taxon>
        <taxon>Porites</taxon>
    </lineage>
</organism>
<evidence type="ECO:0000256" key="9">
    <source>
        <dbReference type="SAM" id="Coils"/>
    </source>
</evidence>
<dbReference type="InterPro" id="IPR019821">
    <property type="entry name" value="Kinesin_motor_CS"/>
</dbReference>
<dbReference type="InterPro" id="IPR001752">
    <property type="entry name" value="Kinesin_motor_dom"/>
</dbReference>
<evidence type="ECO:0000256" key="4">
    <source>
        <dbReference type="ARBA" id="ARBA00023054"/>
    </source>
</evidence>
<keyword evidence="3 7" id="KW-0067">ATP-binding</keyword>
<feature type="compositionally biased region" description="Polar residues" evidence="10">
    <location>
        <begin position="471"/>
        <end position="480"/>
    </location>
</feature>
<feature type="coiled-coil region" evidence="9">
    <location>
        <begin position="385"/>
        <end position="422"/>
    </location>
</feature>
<accession>A0ABN8MF13</accession>
<evidence type="ECO:0000256" key="7">
    <source>
        <dbReference type="PROSITE-ProRule" id="PRU00283"/>
    </source>
</evidence>
<dbReference type="InterPro" id="IPR036961">
    <property type="entry name" value="Kinesin_motor_dom_sf"/>
</dbReference>
<keyword evidence="6" id="KW-0206">Cytoskeleton</keyword>
<gene>
    <name evidence="12" type="ORF">PEVE_00033726</name>
</gene>
<name>A0ABN8MF13_9CNID</name>
<dbReference type="EMBL" id="CALNXI010000502">
    <property type="protein sequence ID" value="CAH3028289.1"/>
    <property type="molecule type" value="Genomic_DNA"/>
</dbReference>
<feature type="compositionally biased region" description="Basic and acidic residues" evidence="10">
    <location>
        <begin position="499"/>
        <end position="508"/>
    </location>
</feature>
<dbReference type="PRINTS" id="PR00380">
    <property type="entry name" value="KINESINHEAVY"/>
</dbReference>
<reference evidence="12 13" key="1">
    <citation type="submission" date="2022-05" db="EMBL/GenBank/DDBJ databases">
        <authorList>
            <consortium name="Genoscope - CEA"/>
            <person name="William W."/>
        </authorList>
    </citation>
    <scope>NUCLEOTIDE SEQUENCE [LARGE SCALE GENOMIC DNA]</scope>
</reference>
<keyword evidence="2 7" id="KW-0547">Nucleotide-binding</keyword>
<comment type="subcellular location">
    <subcellularLocation>
        <location evidence="1">Cytoplasm</location>
        <location evidence="1">Cytoskeleton</location>
    </subcellularLocation>
</comment>
<comment type="caution">
    <text evidence="12">The sequence shown here is derived from an EMBL/GenBank/DDBJ whole genome shotgun (WGS) entry which is preliminary data.</text>
</comment>
<dbReference type="SMART" id="SM00129">
    <property type="entry name" value="KISc"/>
    <property type="match status" value="1"/>
</dbReference>
<evidence type="ECO:0000259" key="11">
    <source>
        <dbReference type="PROSITE" id="PS50067"/>
    </source>
</evidence>
<dbReference type="Pfam" id="PF00225">
    <property type="entry name" value="Kinesin"/>
    <property type="match status" value="1"/>
</dbReference>
<evidence type="ECO:0000313" key="12">
    <source>
        <dbReference type="EMBL" id="CAH3028289.1"/>
    </source>
</evidence>
<keyword evidence="4 9" id="KW-0175">Coiled coil</keyword>
<feature type="binding site" evidence="7">
    <location>
        <begin position="91"/>
        <end position="98"/>
    </location>
    <ligand>
        <name>ATP</name>
        <dbReference type="ChEBI" id="CHEBI:30616"/>
    </ligand>
</feature>
<proteinExistence type="inferred from homology"/>
<evidence type="ECO:0000256" key="5">
    <source>
        <dbReference type="ARBA" id="ARBA00023175"/>
    </source>
</evidence>
<evidence type="ECO:0000256" key="6">
    <source>
        <dbReference type="ARBA" id="ARBA00023212"/>
    </source>
</evidence>
<dbReference type="SUPFAM" id="SSF52540">
    <property type="entry name" value="P-loop containing nucleoside triphosphate hydrolases"/>
    <property type="match status" value="1"/>
</dbReference>
<keyword evidence="8" id="KW-0493">Microtubule</keyword>
<dbReference type="InterPro" id="IPR027417">
    <property type="entry name" value="P-loop_NTPase"/>
</dbReference>
<keyword evidence="5 7" id="KW-0505">Motor protein</keyword>
<dbReference type="PANTHER" id="PTHR47968:SF75">
    <property type="entry name" value="CENTROMERE-ASSOCIATED PROTEIN E"/>
    <property type="match status" value="1"/>
</dbReference>